<accession>A0A0X3PYA4</accession>
<organism evidence="1">
    <name type="scientific">Schistocephalus solidus</name>
    <name type="common">Tapeworm</name>
    <dbReference type="NCBI Taxonomy" id="70667"/>
    <lineage>
        <taxon>Eukaryota</taxon>
        <taxon>Metazoa</taxon>
        <taxon>Spiralia</taxon>
        <taxon>Lophotrochozoa</taxon>
        <taxon>Platyhelminthes</taxon>
        <taxon>Cestoda</taxon>
        <taxon>Eucestoda</taxon>
        <taxon>Diphyllobothriidea</taxon>
        <taxon>Diphyllobothriidae</taxon>
        <taxon>Schistocephalus</taxon>
    </lineage>
</organism>
<sequence length="158" mass="18227">MDVNFWPMGDRAEYEALRPHNMQLSTNVFSELQVISRLLSRLNDRIVQLKTDAQSAPSMPSKKDLHHKEGSVTMNPGVMHKAESQLSLKSTGQPSADCVHGSTSHNETFQNREFDFNEQRRLVQFYSSKVSLMNPDKKPKIVIEKFNNRIVIFIYTTW</sequence>
<gene>
    <name evidence="1" type="ORF">TR136979</name>
</gene>
<name>A0A0X3PYA4_SCHSO</name>
<dbReference type="AlphaFoldDB" id="A0A0X3PYA4"/>
<dbReference type="EMBL" id="GEEE01008188">
    <property type="protein sequence ID" value="JAP55037.1"/>
    <property type="molecule type" value="Transcribed_RNA"/>
</dbReference>
<protein>
    <submittedName>
        <fullName evidence="1">Uncharacterized protein</fullName>
    </submittedName>
</protein>
<proteinExistence type="predicted"/>
<reference evidence="1" key="1">
    <citation type="submission" date="2016-01" db="EMBL/GenBank/DDBJ databases">
        <title>Reference transcriptome for the parasite Schistocephalus solidus: insights into the molecular evolution of parasitism.</title>
        <authorList>
            <person name="Hebert F.O."/>
            <person name="Grambauer S."/>
            <person name="Barber I."/>
            <person name="Landry C.R."/>
            <person name="Aubin-Horth N."/>
        </authorList>
    </citation>
    <scope>NUCLEOTIDE SEQUENCE</scope>
</reference>
<evidence type="ECO:0000313" key="1">
    <source>
        <dbReference type="EMBL" id="JAP55037.1"/>
    </source>
</evidence>